<keyword evidence="2" id="KW-0812">Transmembrane</keyword>
<reference evidence="4 5" key="1">
    <citation type="journal article" date="2016" name="Nat. Commun.">
        <title>Ectomycorrhizal ecology is imprinted in the genome of the dominant symbiotic fungus Cenococcum geophilum.</title>
        <authorList>
            <consortium name="DOE Joint Genome Institute"/>
            <person name="Peter M."/>
            <person name="Kohler A."/>
            <person name="Ohm R.A."/>
            <person name="Kuo A."/>
            <person name="Krutzmann J."/>
            <person name="Morin E."/>
            <person name="Arend M."/>
            <person name="Barry K.W."/>
            <person name="Binder M."/>
            <person name="Choi C."/>
            <person name="Clum A."/>
            <person name="Copeland A."/>
            <person name="Grisel N."/>
            <person name="Haridas S."/>
            <person name="Kipfer T."/>
            <person name="LaButti K."/>
            <person name="Lindquist E."/>
            <person name="Lipzen A."/>
            <person name="Maire R."/>
            <person name="Meier B."/>
            <person name="Mihaltcheva S."/>
            <person name="Molinier V."/>
            <person name="Murat C."/>
            <person name="Poggeler S."/>
            <person name="Quandt C.A."/>
            <person name="Sperisen C."/>
            <person name="Tritt A."/>
            <person name="Tisserant E."/>
            <person name="Crous P.W."/>
            <person name="Henrissat B."/>
            <person name="Nehls U."/>
            <person name="Egli S."/>
            <person name="Spatafora J.W."/>
            <person name="Grigoriev I.V."/>
            <person name="Martin F.M."/>
        </authorList>
    </citation>
    <scope>NUCLEOTIDE SEQUENCE [LARGE SCALE GENOMIC DNA]</scope>
    <source>
        <strain evidence="4 5">CBS 207.34</strain>
    </source>
</reference>
<keyword evidence="2" id="KW-0472">Membrane</keyword>
<accession>A0A8E2EQ10</accession>
<feature type="compositionally biased region" description="Pro residues" evidence="1">
    <location>
        <begin position="7"/>
        <end position="19"/>
    </location>
</feature>
<dbReference type="InterPro" id="IPR046529">
    <property type="entry name" value="DUF6594"/>
</dbReference>
<dbReference type="AlphaFoldDB" id="A0A8E2EQ10"/>
<feature type="transmembrane region" description="Helical" evidence="2">
    <location>
        <begin position="243"/>
        <end position="268"/>
    </location>
</feature>
<dbReference type="PANTHER" id="PTHR34502:SF6">
    <property type="entry name" value="DUF6594 DOMAIN-CONTAINING PROTEIN"/>
    <property type="match status" value="1"/>
</dbReference>
<protein>
    <recommendedName>
        <fullName evidence="3">DUF6594 domain-containing protein</fullName>
    </recommendedName>
</protein>
<evidence type="ECO:0000259" key="3">
    <source>
        <dbReference type="Pfam" id="PF20237"/>
    </source>
</evidence>
<evidence type="ECO:0000256" key="2">
    <source>
        <dbReference type="SAM" id="Phobius"/>
    </source>
</evidence>
<dbReference type="Proteomes" id="UP000250140">
    <property type="component" value="Unassembled WGS sequence"/>
</dbReference>
<feature type="region of interest" description="Disordered" evidence="1">
    <location>
        <begin position="1"/>
        <end position="35"/>
    </location>
</feature>
<evidence type="ECO:0000256" key="1">
    <source>
        <dbReference type="SAM" id="MobiDB-lite"/>
    </source>
</evidence>
<evidence type="ECO:0000313" key="4">
    <source>
        <dbReference type="EMBL" id="OCL02787.1"/>
    </source>
</evidence>
<name>A0A8E2EQ10_9PEZI</name>
<feature type="domain" description="DUF6594" evidence="3">
    <location>
        <begin position="46"/>
        <end position="203"/>
    </location>
</feature>
<proteinExistence type="predicted"/>
<dbReference type="PANTHER" id="PTHR34502">
    <property type="entry name" value="DUF6594 DOMAIN-CONTAINING PROTEIN-RELATED"/>
    <property type="match status" value="1"/>
</dbReference>
<feature type="transmembrane region" description="Helical" evidence="2">
    <location>
        <begin position="218"/>
        <end position="236"/>
    </location>
</feature>
<dbReference type="Pfam" id="PF20237">
    <property type="entry name" value="DUF6594"/>
    <property type="match status" value="1"/>
</dbReference>
<dbReference type="OrthoDB" id="5416037at2759"/>
<evidence type="ECO:0000313" key="5">
    <source>
        <dbReference type="Proteomes" id="UP000250140"/>
    </source>
</evidence>
<sequence length="277" mass="30936">MTARSVPGPPNSLVPPAPFQYPQAQPPHYLARPPGPDLSKTTVIGYELLADKLSECPRGDIAGEDKVIPMYRKFEQLNHRILLHLQDEISELEEELRYLDECIAQMSPVSEEGRPLPASRRIESRHGGELHWRRTNLLGRIYLKLGQYNQALSSYSTVVKSLDPANSEDLQVYRTWMEKHAPVEKFESQFLDHKNDLFSITRSKLVSSSSGVGPIQSTALGLSLILLLPLLAFAMIPGLLGRLFIIILIGSTEATVVASTELIFLMTVKEWVTCASM</sequence>
<gene>
    <name evidence="4" type="ORF">AOQ84DRAFT_304009</name>
</gene>
<organism evidence="4 5">
    <name type="scientific">Glonium stellatum</name>
    <dbReference type="NCBI Taxonomy" id="574774"/>
    <lineage>
        <taxon>Eukaryota</taxon>
        <taxon>Fungi</taxon>
        <taxon>Dikarya</taxon>
        <taxon>Ascomycota</taxon>
        <taxon>Pezizomycotina</taxon>
        <taxon>Dothideomycetes</taxon>
        <taxon>Pleosporomycetidae</taxon>
        <taxon>Gloniales</taxon>
        <taxon>Gloniaceae</taxon>
        <taxon>Glonium</taxon>
    </lineage>
</organism>
<keyword evidence="5" id="KW-1185">Reference proteome</keyword>
<dbReference type="EMBL" id="KV750880">
    <property type="protein sequence ID" value="OCL02787.1"/>
    <property type="molecule type" value="Genomic_DNA"/>
</dbReference>
<keyword evidence="2" id="KW-1133">Transmembrane helix</keyword>